<dbReference type="Pfam" id="PF02470">
    <property type="entry name" value="MlaD"/>
    <property type="match status" value="1"/>
</dbReference>
<keyword evidence="2" id="KW-1133">Transmembrane helix</keyword>
<dbReference type="EMBL" id="CP015583">
    <property type="protein sequence ID" value="APT58096.1"/>
    <property type="molecule type" value="Genomic_DNA"/>
</dbReference>
<dbReference type="RefSeq" id="WP_075798875.1">
    <property type="nucleotide sequence ID" value="NZ_CP015583.1"/>
</dbReference>
<evidence type="ECO:0000259" key="3">
    <source>
        <dbReference type="Pfam" id="PF02470"/>
    </source>
</evidence>
<organism evidence="4 5">
    <name type="scientific">Roseomonas gilardii</name>
    <dbReference type="NCBI Taxonomy" id="257708"/>
    <lineage>
        <taxon>Bacteria</taxon>
        <taxon>Pseudomonadati</taxon>
        <taxon>Pseudomonadota</taxon>
        <taxon>Alphaproteobacteria</taxon>
        <taxon>Acetobacterales</taxon>
        <taxon>Roseomonadaceae</taxon>
        <taxon>Roseomonas</taxon>
    </lineage>
</organism>
<dbReference type="KEGG" id="rgi:RGI145_14230"/>
<dbReference type="PANTHER" id="PTHR36698:SF2">
    <property type="entry name" value="MCE_MLAD DOMAIN-CONTAINING PROTEIN"/>
    <property type="match status" value="1"/>
</dbReference>
<dbReference type="STRING" id="257708.RGI145_14230"/>
<name>A0A1L7AH25_9PROT</name>
<dbReference type="Proteomes" id="UP000185494">
    <property type="component" value="Chromosome 1"/>
</dbReference>
<evidence type="ECO:0000313" key="5">
    <source>
        <dbReference type="Proteomes" id="UP000185494"/>
    </source>
</evidence>
<keyword evidence="2" id="KW-0812">Transmembrane</keyword>
<keyword evidence="2" id="KW-0472">Membrane</keyword>
<feature type="region of interest" description="Disordered" evidence="1">
    <location>
        <begin position="324"/>
        <end position="347"/>
    </location>
</feature>
<evidence type="ECO:0000256" key="2">
    <source>
        <dbReference type="SAM" id="Phobius"/>
    </source>
</evidence>
<dbReference type="eggNOG" id="COG1463">
    <property type="taxonomic scope" value="Bacteria"/>
</dbReference>
<protein>
    <recommendedName>
        <fullName evidence="3">Mce/MlaD domain-containing protein</fullName>
    </recommendedName>
</protein>
<feature type="domain" description="Mce/MlaD" evidence="3">
    <location>
        <begin position="47"/>
        <end position="141"/>
    </location>
</feature>
<dbReference type="InterPro" id="IPR003399">
    <property type="entry name" value="Mce/MlaD"/>
</dbReference>
<accession>A0A1L7AH25</accession>
<feature type="transmembrane region" description="Helical" evidence="2">
    <location>
        <begin position="12"/>
        <end position="34"/>
    </location>
</feature>
<dbReference type="PANTHER" id="PTHR36698">
    <property type="entry name" value="BLL5892 PROTEIN"/>
    <property type="match status" value="1"/>
</dbReference>
<dbReference type="AlphaFoldDB" id="A0A1L7AH25"/>
<evidence type="ECO:0000313" key="4">
    <source>
        <dbReference type="EMBL" id="APT58096.1"/>
    </source>
</evidence>
<reference evidence="4 5" key="1">
    <citation type="submission" date="2016-05" db="EMBL/GenBank/DDBJ databases">
        <title>Complete Genome and Methylome Analysis of Psychrotrophic Bacterial Isolates from Antarctic Lake Untersee.</title>
        <authorList>
            <person name="Fomenkov A."/>
            <person name="Akimov V.N."/>
            <person name="Vasilyeva L.V."/>
            <person name="Andersen D."/>
            <person name="Vincze T."/>
            <person name="Roberts R.J."/>
        </authorList>
    </citation>
    <scope>NUCLEOTIDE SEQUENCE [LARGE SCALE GENOMIC DNA]</scope>
    <source>
        <strain evidence="4 5">U14-5</strain>
    </source>
</reference>
<sequence>MAASGRGSGLYLRVGLLILAGIALTVGFVMFFTAGRLSRHSEIFETYFRESVQGLDVGAPVRYRGVQLGRVTEITLVNSVYRNPEGRPFQAAFQLVVVRFAIDQDRLGPEGADPERAVGFGLRTRLSSAGLTGGSYIEMDFENPERFPVEKLPWTPEHPVIPSIPSTVAQVQDAAQNLLSRLQGLPLEDIMNNLDGALADVHRQTSNGDLAKTLADVSAMAGTLRQTLDGTDIQGMVKDIRGAVADLRRTVAGPEMQATLRSTRDAAAQLNASMQRLPAVISALERTARTAGHTTSDVNADLQPILRDLGAVAANLRDTTETLRRAPSQAILGAPPPPPAWATERSR</sequence>
<proteinExistence type="predicted"/>
<evidence type="ECO:0000256" key="1">
    <source>
        <dbReference type="SAM" id="MobiDB-lite"/>
    </source>
</evidence>
<gene>
    <name evidence="4" type="ORF">RGI145_14230</name>
</gene>